<dbReference type="SUPFAM" id="SSF48403">
    <property type="entry name" value="Ankyrin repeat"/>
    <property type="match status" value="1"/>
</dbReference>
<feature type="repeat" description="ANK" evidence="5">
    <location>
        <begin position="421"/>
        <end position="453"/>
    </location>
</feature>
<dbReference type="Proteomes" id="UP000507470">
    <property type="component" value="Unassembled WGS sequence"/>
</dbReference>
<evidence type="ECO:0000259" key="9">
    <source>
        <dbReference type="PROSITE" id="PS50172"/>
    </source>
</evidence>
<dbReference type="PANTHER" id="PTHR24171">
    <property type="entry name" value="ANKYRIN REPEAT DOMAIN-CONTAINING PROTEIN 39-RELATED"/>
    <property type="match status" value="1"/>
</dbReference>
<evidence type="ECO:0000256" key="4">
    <source>
        <dbReference type="ARBA" id="ARBA00023043"/>
    </source>
</evidence>
<evidence type="ECO:0000256" key="7">
    <source>
        <dbReference type="SAM" id="MobiDB-lite"/>
    </source>
</evidence>
<feature type="domain" description="BRCT" evidence="9">
    <location>
        <begin position="551"/>
        <end position="613"/>
    </location>
</feature>
<keyword evidence="2 6" id="KW-0479">Metal-binding</keyword>
<feature type="region of interest" description="Disordered" evidence="7">
    <location>
        <begin position="254"/>
        <end position="381"/>
    </location>
</feature>
<feature type="domain" description="BRCT" evidence="9">
    <location>
        <begin position="635"/>
        <end position="733"/>
    </location>
</feature>
<dbReference type="CDD" id="cd17734">
    <property type="entry name" value="BRCT_Bard1_rpt1"/>
    <property type="match status" value="1"/>
</dbReference>
<dbReference type="AlphaFoldDB" id="A0A6J8BYK0"/>
<dbReference type="SMART" id="SM00248">
    <property type="entry name" value="ANK"/>
    <property type="match status" value="3"/>
</dbReference>
<keyword evidence="2 6" id="KW-0863">Zinc-finger</keyword>
<dbReference type="EMBL" id="CACVKT020004065">
    <property type="protein sequence ID" value="CAC5387904.1"/>
    <property type="molecule type" value="Genomic_DNA"/>
</dbReference>
<dbReference type="Pfam" id="PF12796">
    <property type="entry name" value="Ank_2"/>
    <property type="match status" value="1"/>
</dbReference>
<evidence type="ECO:0000259" key="8">
    <source>
        <dbReference type="PROSITE" id="PS50089"/>
    </source>
</evidence>
<accession>A0A6J8BYK0</accession>
<dbReference type="Pfam" id="PF14835">
    <property type="entry name" value="zf-RING_6"/>
    <property type="match status" value="1"/>
</dbReference>
<dbReference type="SUPFAM" id="SSF52113">
    <property type="entry name" value="BRCT domain"/>
    <property type="match status" value="2"/>
</dbReference>
<dbReference type="PANTHER" id="PTHR24171:SF8">
    <property type="entry name" value="BRCA1-ASSOCIATED RING DOMAIN PROTEIN 1"/>
    <property type="match status" value="1"/>
</dbReference>
<evidence type="ECO:0000256" key="5">
    <source>
        <dbReference type="PROSITE-ProRule" id="PRU00023"/>
    </source>
</evidence>
<dbReference type="GO" id="GO:0008270">
    <property type="term" value="F:zinc ion binding"/>
    <property type="evidence" value="ECO:0007669"/>
    <property type="project" value="UniProtKB-KW"/>
</dbReference>
<dbReference type="CDD" id="cd17720">
    <property type="entry name" value="BRCT_Bard1_rpt2"/>
    <property type="match status" value="1"/>
</dbReference>
<evidence type="ECO:0000256" key="2">
    <source>
        <dbReference type="ARBA" id="ARBA00022771"/>
    </source>
</evidence>
<keyword evidence="1" id="KW-0677">Repeat</keyword>
<dbReference type="GO" id="GO:0070531">
    <property type="term" value="C:BRCA1-A complex"/>
    <property type="evidence" value="ECO:0007669"/>
    <property type="project" value="TreeGrafter"/>
</dbReference>
<dbReference type="OrthoDB" id="2384350at2759"/>
<feature type="compositionally biased region" description="Basic and acidic residues" evidence="7">
    <location>
        <begin position="358"/>
        <end position="367"/>
    </location>
</feature>
<keyword evidence="11" id="KW-1185">Reference proteome</keyword>
<dbReference type="SUPFAM" id="SSF57850">
    <property type="entry name" value="RING/U-box"/>
    <property type="match status" value="1"/>
</dbReference>
<feature type="compositionally biased region" description="Basic and acidic residues" evidence="7">
    <location>
        <begin position="310"/>
        <end position="321"/>
    </location>
</feature>
<evidence type="ECO:0000256" key="6">
    <source>
        <dbReference type="PROSITE-ProRule" id="PRU00175"/>
    </source>
</evidence>
<dbReference type="Gene3D" id="3.30.40.10">
    <property type="entry name" value="Zinc/RING finger domain, C3HC4 (zinc finger)"/>
    <property type="match status" value="1"/>
</dbReference>
<sequence>MTSTEFPETFEALKDLQNLLKCKSCGKLAESPCTLGGCEHIFCNTCCDINLEKNECPMCNIHVNVKAAQVNRQIYNVVRLCQRLEDVLTDTDRNSHVQKPKPELHSDLMCETETTVGHIGSFRSPKNRLNLNKFDKREDHTSKKNRKEESVVSLNVHERGTQSSKDRRKRRSLPVDQRTMTQMLMDSDREEISLSEDEEHTPKKYKMKGNKLLKSGTMYPLDQTTMSQYFDYTDVDDASFDSLHGKSQTIIKNETIKTSDKKKKLHKNQTPNLRTRSKDIKVNNSDTATPSPSKKKSRRHSLGAVTNRVQELRDEHKMTEKKARRSLSPNKQSNIKSRSHSPKQQGSDSSRHLSPQQQDKRKSKDKLNISVTGSGKKNVDPLLKKNAKGETLLQVAAIKGDIKRIEELLKAGASPNARDNAGWTPLHEAVHYGHTEIAKKLLDHGAMINVPGTENDTPLHDALRQGQLDCVRLLVSYGACLTSRNIHGLTPEDFAVTEDMKAALTTYITTTTSKTSEVVDVLEYQQPCLLHTALSREQKILLQKCATIIQGRVVEDFCPEVTHIVTSCNKDGMCARTFKYMHGVVNGKWIVNFEWVNMCLEFCHKVCEEAFEIPGSSQNIESHAAEKGRINRKNQLPKLFDGYQFYFYGNFEYPTPHKEDLIELVKSGGGQILTREPKLDHIPEIPTVPYHAPNSGPLSKCYIFVVHDNNTHTEPIRKEKICSVSVAWILDCIGLFQIKQNMEI</sequence>
<evidence type="ECO:0000256" key="1">
    <source>
        <dbReference type="ARBA" id="ARBA00022737"/>
    </source>
</evidence>
<organism evidence="10 11">
    <name type="scientific">Mytilus coruscus</name>
    <name type="common">Sea mussel</name>
    <dbReference type="NCBI Taxonomy" id="42192"/>
    <lineage>
        <taxon>Eukaryota</taxon>
        <taxon>Metazoa</taxon>
        <taxon>Spiralia</taxon>
        <taxon>Lophotrochozoa</taxon>
        <taxon>Mollusca</taxon>
        <taxon>Bivalvia</taxon>
        <taxon>Autobranchia</taxon>
        <taxon>Pteriomorphia</taxon>
        <taxon>Mytilida</taxon>
        <taxon>Mytiloidea</taxon>
        <taxon>Mytilidae</taxon>
        <taxon>Mytilinae</taxon>
        <taxon>Mytilus</taxon>
    </lineage>
</organism>
<evidence type="ECO:0000313" key="10">
    <source>
        <dbReference type="EMBL" id="CAC5387904.1"/>
    </source>
</evidence>
<feature type="repeat" description="ANK" evidence="5">
    <location>
        <begin position="454"/>
        <end position="486"/>
    </location>
</feature>
<proteinExistence type="predicted"/>
<keyword evidence="3" id="KW-0862">Zinc</keyword>
<dbReference type="Gene3D" id="1.25.40.20">
    <property type="entry name" value="Ankyrin repeat-containing domain"/>
    <property type="match status" value="1"/>
</dbReference>
<dbReference type="Pfam" id="PF00533">
    <property type="entry name" value="BRCT"/>
    <property type="match status" value="1"/>
</dbReference>
<dbReference type="Pfam" id="PF16589">
    <property type="entry name" value="BRCT_2"/>
    <property type="match status" value="1"/>
</dbReference>
<dbReference type="PROSITE" id="PS50297">
    <property type="entry name" value="ANK_REP_REGION"/>
    <property type="match status" value="3"/>
</dbReference>
<dbReference type="InterPro" id="IPR013083">
    <property type="entry name" value="Znf_RING/FYVE/PHD"/>
</dbReference>
<dbReference type="InterPro" id="IPR001841">
    <property type="entry name" value="Znf_RING"/>
</dbReference>
<feature type="compositionally biased region" description="Basic and acidic residues" evidence="7">
    <location>
        <begin position="133"/>
        <end position="160"/>
    </location>
</feature>
<dbReference type="GO" id="GO:0004842">
    <property type="term" value="F:ubiquitin-protein transferase activity"/>
    <property type="evidence" value="ECO:0007669"/>
    <property type="project" value="TreeGrafter"/>
</dbReference>
<evidence type="ECO:0000256" key="3">
    <source>
        <dbReference type="ARBA" id="ARBA00022833"/>
    </source>
</evidence>
<keyword evidence="4 5" id="KW-0040">ANK repeat</keyword>
<protein>
    <submittedName>
        <fullName evidence="10">BARD1</fullName>
    </submittedName>
</protein>
<feature type="domain" description="RING-type" evidence="8">
    <location>
        <begin position="22"/>
        <end position="60"/>
    </location>
</feature>
<dbReference type="InterPro" id="IPR039503">
    <property type="entry name" value="BARD1_Znf-RING"/>
</dbReference>
<gene>
    <name evidence="10" type="ORF">MCOR_23185</name>
</gene>
<feature type="region of interest" description="Disordered" evidence="7">
    <location>
        <begin position="121"/>
        <end position="204"/>
    </location>
</feature>
<feature type="repeat" description="ANK" evidence="5">
    <location>
        <begin position="388"/>
        <end position="420"/>
    </location>
</feature>
<evidence type="ECO:0000313" key="11">
    <source>
        <dbReference type="Proteomes" id="UP000507470"/>
    </source>
</evidence>
<dbReference type="InterPro" id="IPR036420">
    <property type="entry name" value="BRCT_dom_sf"/>
</dbReference>
<feature type="compositionally biased region" description="Polar residues" evidence="7">
    <location>
        <begin position="327"/>
        <end position="357"/>
    </location>
</feature>
<dbReference type="PROSITE" id="PS50088">
    <property type="entry name" value="ANK_REPEAT"/>
    <property type="match status" value="3"/>
</dbReference>
<dbReference type="SMART" id="SM00292">
    <property type="entry name" value="BRCT"/>
    <property type="match status" value="2"/>
</dbReference>
<dbReference type="InterPro" id="IPR036770">
    <property type="entry name" value="Ankyrin_rpt-contain_sf"/>
</dbReference>
<dbReference type="PRINTS" id="PR01415">
    <property type="entry name" value="ANKYRIN"/>
</dbReference>
<dbReference type="PROSITE" id="PS50172">
    <property type="entry name" value="BRCT"/>
    <property type="match status" value="2"/>
</dbReference>
<dbReference type="GO" id="GO:0085020">
    <property type="term" value="P:protein K6-linked ubiquitination"/>
    <property type="evidence" value="ECO:0007669"/>
    <property type="project" value="TreeGrafter"/>
</dbReference>
<reference evidence="10 11" key="1">
    <citation type="submission" date="2020-06" db="EMBL/GenBank/DDBJ databases">
        <authorList>
            <person name="Li R."/>
            <person name="Bekaert M."/>
        </authorList>
    </citation>
    <scope>NUCLEOTIDE SEQUENCE [LARGE SCALE GENOMIC DNA]</scope>
    <source>
        <strain evidence="11">wild</strain>
    </source>
</reference>
<dbReference type="GO" id="GO:0031436">
    <property type="term" value="C:BRCA1-BARD1 complex"/>
    <property type="evidence" value="ECO:0007669"/>
    <property type="project" value="TreeGrafter"/>
</dbReference>
<dbReference type="PROSITE" id="PS50089">
    <property type="entry name" value="ZF_RING_2"/>
    <property type="match status" value="1"/>
</dbReference>
<dbReference type="InterPro" id="IPR001357">
    <property type="entry name" value="BRCT_dom"/>
</dbReference>
<dbReference type="InterPro" id="IPR002110">
    <property type="entry name" value="Ankyrin_rpt"/>
</dbReference>
<name>A0A6J8BYK0_MYTCO</name>
<dbReference type="Gene3D" id="3.40.50.10190">
    <property type="entry name" value="BRCT domain"/>
    <property type="match status" value="2"/>
</dbReference>